<dbReference type="KEGG" id="rhoz:GXP67_25210"/>
<dbReference type="PANTHER" id="PTHR43780:SF2">
    <property type="entry name" value="1-AMINOCYCLOPROPANE-1-CARBOXYLATE DEAMINASE-RELATED"/>
    <property type="match status" value="1"/>
</dbReference>
<evidence type="ECO:0000259" key="6">
    <source>
        <dbReference type="Pfam" id="PF00291"/>
    </source>
</evidence>
<gene>
    <name evidence="7" type="ORF">GXP67_25210</name>
</gene>
<evidence type="ECO:0000256" key="1">
    <source>
        <dbReference type="ARBA" id="ARBA00001933"/>
    </source>
</evidence>
<evidence type="ECO:0000256" key="3">
    <source>
        <dbReference type="ARBA" id="ARBA00022898"/>
    </source>
</evidence>
<feature type="domain" description="Tryptophan synthase beta chain-like PALP" evidence="6">
    <location>
        <begin position="10"/>
        <end position="297"/>
    </location>
</feature>
<accession>A0A6C0GNU7</accession>
<organism evidence="7 8">
    <name type="scientific">Rhodocytophaga rosea</name>
    <dbReference type="NCBI Taxonomy" id="2704465"/>
    <lineage>
        <taxon>Bacteria</taxon>
        <taxon>Pseudomonadati</taxon>
        <taxon>Bacteroidota</taxon>
        <taxon>Cytophagia</taxon>
        <taxon>Cytophagales</taxon>
        <taxon>Rhodocytophagaceae</taxon>
        <taxon>Rhodocytophaga</taxon>
    </lineage>
</organism>
<keyword evidence="3 5" id="KW-0663">Pyridoxal phosphate</keyword>
<keyword evidence="8" id="KW-1185">Reference proteome</keyword>
<evidence type="ECO:0000256" key="5">
    <source>
        <dbReference type="PIRSR" id="PIRSR006278-2"/>
    </source>
</evidence>
<dbReference type="Gene3D" id="3.40.50.1100">
    <property type="match status" value="2"/>
</dbReference>
<dbReference type="PANTHER" id="PTHR43780">
    <property type="entry name" value="1-AMINOCYCLOPROPANE-1-CARBOXYLATE DEAMINASE-RELATED"/>
    <property type="match status" value="1"/>
</dbReference>
<evidence type="ECO:0000313" key="8">
    <source>
        <dbReference type="Proteomes" id="UP000480178"/>
    </source>
</evidence>
<dbReference type="Proteomes" id="UP000480178">
    <property type="component" value="Chromosome"/>
</dbReference>
<feature type="active site" description="Nucleophile" evidence="4">
    <location>
        <position position="70"/>
    </location>
</feature>
<dbReference type="InterPro" id="IPR036052">
    <property type="entry name" value="TrpB-like_PALP_sf"/>
</dbReference>
<dbReference type="AlphaFoldDB" id="A0A6C0GNU7"/>
<evidence type="ECO:0000256" key="2">
    <source>
        <dbReference type="ARBA" id="ARBA00008639"/>
    </source>
</evidence>
<dbReference type="SUPFAM" id="SSF53686">
    <property type="entry name" value="Tryptophan synthase beta subunit-like PLP-dependent enzymes"/>
    <property type="match status" value="1"/>
</dbReference>
<evidence type="ECO:0000313" key="7">
    <source>
        <dbReference type="EMBL" id="QHT69709.1"/>
    </source>
</evidence>
<dbReference type="Pfam" id="PF00291">
    <property type="entry name" value="PALP"/>
    <property type="match status" value="1"/>
</dbReference>
<feature type="modified residue" description="N6-(pyridoxal phosphate)lysine" evidence="5">
    <location>
        <position position="43"/>
    </location>
</feature>
<comment type="similarity">
    <text evidence="2">Belongs to the ACC deaminase/D-cysteine desulfhydrase family.</text>
</comment>
<name>A0A6C0GNU7_9BACT</name>
<reference evidence="7 8" key="1">
    <citation type="submission" date="2020-01" db="EMBL/GenBank/DDBJ databases">
        <authorList>
            <person name="Kim M.K."/>
        </authorList>
    </citation>
    <scope>NUCLEOTIDE SEQUENCE [LARGE SCALE GENOMIC DNA]</scope>
    <source>
        <strain evidence="7 8">172606-1</strain>
    </source>
</reference>
<dbReference type="PIRSF" id="PIRSF006278">
    <property type="entry name" value="ACCD_DCysDesulf"/>
    <property type="match status" value="1"/>
</dbReference>
<sequence>MQIWNEPVSTPLQLIRDEITEKAGIALYLKREDLIHLQVSGNKWRKLKYNLLEASKQGKHTLLTFGGAFSNHIYAVAAAGKISGFRTIGLIRGEEHMPLNHTLAFAIESGMQLHYISREQYRHKQEPAFLKGLQEKFGDYYLIPEGGSNAMAVKGCTEIIADIYISYDYLCCPCGTGGTLAGLIAGTTDTNQTIMGFSALKGGTFLTGEINELLTAYRQLEPHHTGTTASWFIQTDYHFGGYAKTTPVLLDFIRWFEHTHAIPLEQVYTGKMMFGLYDLMKKGYFKRGETIIAVHTGGLQGRMPALDAS</sequence>
<protein>
    <submittedName>
        <fullName evidence="7">1-aminocyclopropane-1-carboxylate deaminase/D-cysteine desulfhydrase</fullName>
    </submittedName>
</protein>
<comment type="cofactor">
    <cofactor evidence="1">
        <name>pyridoxal 5'-phosphate</name>
        <dbReference type="ChEBI" id="CHEBI:597326"/>
    </cofactor>
</comment>
<dbReference type="InterPro" id="IPR001926">
    <property type="entry name" value="TrpB-like_PALP"/>
</dbReference>
<dbReference type="GO" id="GO:0019148">
    <property type="term" value="F:D-cysteine desulfhydrase activity"/>
    <property type="evidence" value="ECO:0007669"/>
    <property type="project" value="TreeGrafter"/>
</dbReference>
<proteinExistence type="inferred from homology"/>
<dbReference type="RefSeq" id="WP_162445693.1">
    <property type="nucleotide sequence ID" value="NZ_CP048222.1"/>
</dbReference>
<dbReference type="EMBL" id="CP048222">
    <property type="protein sequence ID" value="QHT69709.1"/>
    <property type="molecule type" value="Genomic_DNA"/>
</dbReference>
<dbReference type="InterPro" id="IPR027278">
    <property type="entry name" value="ACCD_DCysDesulf"/>
</dbReference>
<evidence type="ECO:0000256" key="4">
    <source>
        <dbReference type="PIRSR" id="PIRSR006278-1"/>
    </source>
</evidence>